<dbReference type="Gene3D" id="1.10.620.20">
    <property type="entry name" value="Ribonucleotide Reductase, subunit A"/>
    <property type="match status" value="1"/>
</dbReference>
<organism evidence="1 2">
    <name type="scientific">Candolleomyces eurysporus</name>
    <dbReference type="NCBI Taxonomy" id="2828524"/>
    <lineage>
        <taxon>Eukaryota</taxon>
        <taxon>Fungi</taxon>
        <taxon>Dikarya</taxon>
        <taxon>Basidiomycota</taxon>
        <taxon>Agaricomycotina</taxon>
        <taxon>Agaricomycetes</taxon>
        <taxon>Agaricomycetidae</taxon>
        <taxon>Agaricales</taxon>
        <taxon>Agaricineae</taxon>
        <taxon>Psathyrellaceae</taxon>
        <taxon>Candolleomyces</taxon>
    </lineage>
</organism>
<reference evidence="1" key="1">
    <citation type="submission" date="2022-06" db="EMBL/GenBank/DDBJ databases">
        <title>Genome Sequence of Candolleomyces eurysporus.</title>
        <authorList>
            <person name="Buettner E."/>
        </authorList>
    </citation>
    <scope>NUCLEOTIDE SEQUENCE</scope>
    <source>
        <strain evidence="1">VTCC 930004</strain>
    </source>
</reference>
<evidence type="ECO:0000313" key="2">
    <source>
        <dbReference type="Proteomes" id="UP001140091"/>
    </source>
</evidence>
<dbReference type="EMBL" id="JANBPK010000806">
    <property type="protein sequence ID" value="KAJ2931607.1"/>
    <property type="molecule type" value="Genomic_DNA"/>
</dbReference>
<dbReference type="PANTHER" id="PTHR23409:SF18">
    <property type="entry name" value="RIBONUCLEOSIDE-DIPHOSPHATE REDUCTASE SUBUNIT M2"/>
    <property type="match status" value="1"/>
</dbReference>
<accession>A0A9W8JBH7</accession>
<dbReference type="OrthoDB" id="10248373at2759"/>
<dbReference type="AlphaFoldDB" id="A0A9W8JBH7"/>
<keyword evidence="2" id="KW-1185">Reference proteome</keyword>
<proteinExistence type="predicted"/>
<dbReference type="GO" id="GO:0009263">
    <property type="term" value="P:deoxyribonucleotide biosynthetic process"/>
    <property type="evidence" value="ECO:0007669"/>
    <property type="project" value="InterPro"/>
</dbReference>
<gene>
    <name evidence="1" type="ORF">H1R20_g5479</name>
</gene>
<dbReference type="InterPro" id="IPR000358">
    <property type="entry name" value="RNR_small_fam"/>
</dbReference>
<evidence type="ECO:0000313" key="1">
    <source>
        <dbReference type="EMBL" id="KAJ2931607.1"/>
    </source>
</evidence>
<dbReference type="PANTHER" id="PTHR23409">
    <property type="entry name" value="RIBONUCLEOSIDE-DIPHOSPHATE REDUCTASE SMALL CHAIN"/>
    <property type="match status" value="1"/>
</dbReference>
<feature type="non-terminal residue" evidence="1">
    <location>
        <position position="75"/>
    </location>
</feature>
<dbReference type="GO" id="GO:0016491">
    <property type="term" value="F:oxidoreductase activity"/>
    <property type="evidence" value="ECO:0007669"/>
    <property type="project" value="InterPro"/>
</dbReference>
<comment type="caution">
    <text evidence="1">The sequence shown here is derived from an EMBL/GenBank/DDBJ whole genome shotgun (WGS) entry which is preliminary data.</text>
</comment>
<sequence>MNASLMCQYIEFVADRLLESLGAEKHYNATNPFDFMDLISLQGKTNFFEKRVSEYAKANVSTPSSDRVFTTDEYF</sequence>
<dbReference type="Pfam" id="PF00268">
    <property type="entry name" value="Ribonuc_red_sm"/>
    <property type="match status" value="1"/>
</dbReference>
<dbReference type="Proteomes" id="UP001140091">
    <property type="component" value="Unassembled WGS sequence"/>
</dbReference>
<dbReference type="InterPro" id="IPR012348">
    <property type="entry name" value="RNR-like"/>
</dbReference>
<dbReference type="SUPFAM" id="SSF47240">
    <property type="entry name" value="Ferritin-like"/>
    <property type="match status" value="1"/>
</dbReference>
<dbReference type="InterPro" id="IPR009078">
    <property type="entry name" value="Ferritin-like_SF"/>
</dbReference>
<protein>
    <submittedName>
        <fullName evidence="1">Uncharacterized protein</fullName>
    </submittedName>
</protein>
<name>A0A9W8JBH7_9AGAR</name>